<evidence type="ECO:0000313" key="1">
    <source>
        <dbReference type="EMBL" id="GAH04876.1"/>
    </source>
</evidence>
<gene>
    <name evidence="1" type="ORF">S01H4_42349</name>
</gene>
<protein>
    <submittedName>
        <fullName evidence="1">Uncharacterized protein</fullName>
    </submittedName>
</protein>
<reference evidence="1" key="1">
    <citation type="journal article" date="2014" name="Front. Microbiol.">
        <title>High frequency of phylogenetically diverse reductive dehalogenase-homologous genes in deep subseafloor sedimentary metagenomes.</title>
        <authorList>
            <person name="Kawai M."/>
            <person name="Futagami T."/>
            <person name="Toyoda A."/>
            <person name="Takaki Y."/>
            <person name="Nishi S."/>
            <person name="Hori S."/>
            <person name="Arai W."/>
            <person name="Tsubouchi T."/>
            <person name="Morono Y."/>
            <person name="Uchiyama I."/>
            <person name="Ito T."/>
            <person name="Fujiyama A."/>
            <person name="Inagaki F."/>
            <person name="Takami H."/>
        </authorList>
    </citation>
    <scope>NUCLEOTIDE SEQUENCE</scope>
    <source>
        <strain evidence="1">Expedition CK06-06</strain>
    </source>
</reference>
<name>X1C9R8_9ZZZZ</name>
<feature type="non-terminal residue" evidence="1">
    <location>
        <position position="102"/>
    </location>
</feature>
<dbReference type="AlphaFoldDB" id="X1C9R8"/>
<accession>X1C9R8</accession>
<organism evidence="1">
    <name type="scientific">marine sediment metagenome</name>
    <dbReference type="NCBI Taxonomy" id="412755"/>
    <lineage>
        <taxon>unclassified sequences</taxon>
        <taxon>metagenomes</taxon>
        <taxon>ecological metagenomes</taxon>
    </lineage>
</organism>
<dbReference type="EMBL" id="BART01023245">
    <property type="protein sequence ID" value="GAH04876.1"/>
    <property type="molecule type" value="Genomic_DNA"/>
</dbReference>
<comment type="caution">
    <text evidence="1">The sequence shown here is derived from an EMBL/GenBank/DDBJ whole genome shotgun (WGS) entry which is preliminary data.</text>
</comment>
<sequence length="102" mass="10954">MPVGEVYQLAVDQELNGVLLTNVFYFAQLISGSGDDENDLIDAFEEDVVPTWLLCCSDDWQITCYRARRVSGVGTFAEALQVASGDVGDVVAEPLPANAVAV</sequence>
<proteinExistence type="predicted"/>